<keyword evidence="4" id="KW-0804">Transcription</keyword>
<reference evidence="6 7" key="1">
    <citation type="submission" date="2013-02" db="EMBL/GenBank/DDBJ databases">
        <title>The Genome Sequence of Enterococcus pallens BAA-351.</title>
        <authorList>
            <consortium name="The Broad Institute Genome Sequencing Platform"/>
            <consortium name="The Broad Institute Genome Sequencing Center for Infectious Disease"/>
            <person name="Earl A.M."/>
            <person name="Gilmore M.S."/>
            <person name="Lebreton F."/>
            <person name="Walker B."/>
            <person name="Young S.K."/>
            <person name="Zeng Q."/>
            <person name="Gargeya S."/>
            <person name="Fitzgerald M."/>
            <person name="Haas B."/>
            <person name="Abouelleil A."/>
            <person name="Alvarado L."/>
            <person name="Arachchi H.M."/>
            <person name="Berlin A.M."/>
            <person name="Chapman S.B."/>
            <person name="Dewar J."/>
            <person name="Goldberg J."/>
            <person name="Griggs A."/>
            <person name="Gujja S."/>
            <person name="Hansen M."/>
            <person name="Howarth C."/>
            <person name="Imamovic A."/>
            <person name="Larimer J."/>
            <person name="McCowan C."/>
            <person name="Murphy C."/>
            <person name="Neiman D."/>
            <person name="Pearson M."/>
            <person name="Priest M."/>
            <person name="Roberts A."/>
            <person name="Saif S."/>
            <person name="Shea T."/>
            <person name="Sisk P."/>
            <person name="Sykes S."/>
            <person name="Wortman J."/>
            <person name="Nusbaum C."/>
            <person name="Birren B."/>
        </authorList>
    </citation>
    <scope>NUCLEOTIDE SEQUENCE [LARGE SCALE GENOMIC DNA]</scope>
    <source>
        <strain evidence="6 7">ATCC BAA-351</strain>
    </source>
</reference>
<feature type="domain" description="HTH lysR-type" evidence="5">
    <location>
        <begin position="1"/>
        <end position="58"/>
    </location>
</feature>
<dbReference type="InterPro" id="IPR036390">
    <property type="entry name" value="WH_DNA-bd_sf"/>
</dbReference>
<evidence type="ECO:0000259" key="5">
    <source>
        <dbReference type="PROSITE" id="PS50931"/>
    </source>
</evidence>
<dbReference type="InterPro" id="IPR005119">
    <property type="entry name" value="LysR_subst-bd"/>
</dbReference>
<comment type="similarity">
    <text evidence="1">Belongs to the LysR transcriptional regulatory family.</text>
</comment>
<evidence type="ECO:0000256" key="3">
    <source>
        <dbReference type="ARBA" id="ARBA00023125"/>
    </source>
</evidence>
<dbReference type="HOGENOM" id="CLU_039613_6_2_9"/>
<dbReference type="CDD" id="cd05466">
    <property type="entry name" value="PBP2_LTTR_substrate"/>
    <property type="match status" value="1"/>
</dbReference>
<evidence type="ECO:0000256" key="1">
    <source>
        <dbReference type="ARBA" id="ARBA00009437"/>
    </source>
</evidence>
<dbReference type="SUPFAM" id="SSF53850">
    <property type="entry name" value="Periplasmic binding protein-like II"/>
    <property type="match status" value="1"/>
</dbReference>
<dbReference type="PRINTS" id="PR00039">
    <property type="entry name" value="HTHLYSR"/>
</dbReference>
<dbReference type="GO" id="GO:0003677">
    <property type="term" value="F:DNA binding"/>
    <property type="evidence" value="ECO:0007669"/>
    <property type="project" value="UniProtKB-KW"/>
</dbReference>
<dbReference type="EMBL" id="AJAQ01000035">
    <property type="protein sequence ID" value="EOH90842.1"/>
    <property type="molecule type" value="Genomic_DNA"/>
</dbReference>
<dbReference type="STRING" id="160454.RV10_GL004912"/>
<dbReference type="PROSITE" id="PS50931">
    <property type="entry name" value="HTH_LYSR"/>
    <property type="match status" value="1"/>
</dbReference>
<dbReference type="SUPFAM" id="SSF46785">
    <property type="entry name" value="Winged helix' DNA-binding domain"/>
    <property type="match status" value="1"/>
</dbReference>
<evidence type="ECO:0000313" key="6">
    <source>
        <dbReference type="EMBL" id="EOH90842.1"/>
    </source>
</evidence>
<dbReference type="InterPro" id="IPR050950">
    <property type="entry name" value="HTH-type_LysR_regulators"/>
</dbReference>
<organism evidence="6 7">
    <name type="scientific">Enterococcus pallens ATCC BAA-351</name>
    <dbReference type="NCBI Taxonomy" id="1158607"/>
    <lineage>
        <taxon>Bacteria</taxon>
        <taxon>Bacillati</taxon>
        <taxon>Bacillota</taxon>
        <taxon>Bacilli</taxon>
        <taxon>Lactobacillales</taxon>
        <taxon>Enterococcaceae</taxon>
        <taxon>Enterococcus</taxon>
    </lineage>
</organism>
<sequence length="303" mass="34536">MQIEHLRTFVDLAETLNFRQTSENMNLTQPAVTQIIKSLEVQLSVELFIRTKQRVRLTQAGVIFYNDTKLLLKKFYSSVERVKEVAQQANQTLTIGFSGTAFEMNILPKIISKFKKKQPDIHIHLENFNHNILKKDLISKSCDIIFQTLDSVETLSNVQFTPLMSGEFVCVLPEKHSLSTQAMISFNDLANQNIILFNSYQCPPKQADVQRLIKEKCPEGIFCYADSILLSHTMIQSGLGISVMPNFITNFSNYQHYTDLSIIPFDYKADLVYGIASLKNNDKTMIHSFISSTCAFIENEALN</sequence>
<dbReference type="Proteomes" id="UP000013782">
    <property type="component" value="Unassembled WGS sequence"/>
</dbReference>
<dbReference type="Gene3D" id="1.10.10.10">
    <property type="entry name" value="Winged helix-like DNA-binding domain superfamily/Winged helix DNA-binding domain"/>
    <property type="match status" value="1"/>
</dbReference>
<dbReference type="Pfam" id="PF00126">
    <property type="entry name" value="HTH_1"/>
    <property type="match status" value="1"/>
</dbReference>
<dbReference type="Gene3D" id="3.40.190.10">
    <property type="entry name" value="Periplasmic binding protein-like II"/>
    <property type="match status" value="2"/>
</dbReference>
<evidence type="ECO:0000256" key="2">
    <source>
        <dbReference type="ARBA" id="ARBA00023015"/>
    </source>
</evidence>
<keyword evidence="3" id="KW-0238">DNA-binding</keyword>
<dbReference type="Pfam" id="PF03466">
    <property type="entry name" value="LysR_substrate"/>
    <property type="match status" value="1"/>
</dbReference>
<dbReference type="AlphaFoldDB" id="R2Q2P2"/>
<gene>
    <name evidence="6" type="ORF">UAU_03381</name>
</gene>
<dbReference type="RefSeq" id="WP_010758358.1">
    <property type="nucleotide sequence ID" value="NZ_ASWD01000004.1"/>
</dbReference>
<evidence type="ECO:0000256" key="4">
    <source>
        <dbReference type="ARBA" id="ARBA00023163"/>
    </source>
</evidence>
<dbReference type="GO" id="GO:0003700">
    <property type="term" value="F:DNA-binding transcription factor activity"/>
    <property type="evidence" value="ECO:0007669"/>
    <property type="project" value="InterPro"/>
</dbReference>
<dbReference type="InterPro" id="IPR036388">
    <property type="entry name" value="WH-like_DNA-bd_sf"/>
</dbReference>
<dbReference type="eggNOG" id="COG0583">
    <property type="taxonomic scope" value="Bacteria"/>
</dbReference>
<proteinExistence type="inferred from homology"/>
<dbReference type="OrthoDB" id="9803735at2"/>
<dbReference type="PATRIC" id="fig|1158607.3.peg.3370"/>
<protein>
    <recommendedName>
        <fullName evidence="5">HTH lysR-type domain-containing protein</fullName>
    </recommendedName>
</protein>
<comment type="caution">
    <text evidence="6">The sequence shown here is derived from an EMBL/GenBank/DDBJ whole genome shotgun (WGS) entry which is preliminary data.</text>
</comment>
<keyword evidence="7" id="KW-1185">Reference proteome</keyword>
<dbReference type="FunFam" id="1.10.10.10:FF:000001">
    <property type="entry name" value="LysR family transcriptional regulator"/>
    <property type="match status" value="1"/>
</dbReference>
<dbReference type="PANTHER" id="PTHR30419">
    <property type="entry name" value="HTH-TYPE TRANSCRIPTIONAL REGULATOR YBHD"/>
    <property type="match status" value="1"/>
</dbReference>
<accession>R2Q2P2</accession>
<keyword evidence="2" id="KW-0805">Transcription regulation</keyword>
<dbReference type="PANTHER" id="PTHR30419:SF8">
    <property type="entry name" value="NITROGEN ASSIMILATION TRANSCRIPTIONAL ACTIVATOR-RELATED"/>
    <property type="match status" value="1"/>
</dbReference>
<dbReference type="InterPro" id="IPR000847">
    <property type="entry name" value="LysR_HTH_N"/>
</dbReference>
<name>R2Q2P2_9ENTE</name>
<evidence type="ECO:0000313" key="7">
    <source>
        <dbReference type="Proteomes" id="UP000013782"/>
    </source>
</evidence>
<dbReference type="GO" id="GO:0005829">
    <property type="term" value="C:cytosol"/>
    <property type="evidence" value="ECO:0007669"/>
    <property type="project" value="TreeGrafter"/>
</dbReference>